<dbReference type="GO" id="GO:0005525">
    <property type="term" value="F:GTP binding"/>
    <property type="evidence" value="ECO:0007669"/>
    <property type="project" value="UniProtKB-UniRule"/>
</dbReference>
<protein>
    <recommendedName>
        <fullName evidence="8">GTPase Obg</fullName>
        <ecNumber evidence="8">3.6.5.-</ecNumber>
    </recommendedName>
    <alternativeName>
        <fullName evidence="8">GTP-binding protein Obg</fullName>
    </alternativeName>
</protein>
<dbReference type="GO" id="GO:0005737">
    <property type="term" value="C:cytoplasm"/>
    <property type="evidence" value="ECO:0007669"/>
    <property type="project" value="UniProtKB-SubCell"/>
</dbReference>
<feature type="binding site" evidence="8">
    <location>
        <begin position="279"/>
        <end position="282"/>
    </location>
    <ligand>
        <name>GTP</name>
        <dbReference type="ChEBI" id="CHEBI:37565"/>
    </ligand>
</feature>
<dbReference type="SUPFAM" id="SSF82051">
    <property type="entry name" value="Obg GTP-binding protein N-terminal domain"/>
    <property type="match status" value="1"/>
</dbReference>
<dbReference type="PROSITE" id="PS51883">
    <property type="entry name" value="OBG"/>
    <property type="match status" value="1"/>
</dbReference>
<dbReference type="SUPFAM" id="SSF52540">
    <property type="entry name" value="P-loop containing nucleoside triphosphate hydrolases"/>
    <property type="match status" value="1"/>
</dbReference>
<dbReference type="InterPro" id="IPR036726">
    <property type="entry name" value="GTP1_OBG_dom_sf"/>
</dbReference>
<keyword evidence="5 8" id="KW-0378">Hydrolase</keyword>
<evidence type="ECO:0000259" key="10">
    <source>
        <dbReference type="PROSITE" id="PS51710"/>
    </source>
</evidence>
<sequence>MKFLDKVKVYVRSGDGGAGAVSFRREKFIEFGGPDGGDGGRGGDVFIEAVQGLNTLIDYRYQQHFRAKTGMHGMGRNRTGGKGADVTLKVPVGTQVFAEDEETLLCDLTEVGQVFRIAEGGNGGFGNWQFKSSINRAPYRANPGLEGEELTIWLQLKLIADAGVVGLPNAGKSTFLASCTAARPKIADYPFTTLHPNLGVATVDGQEFVIADIPGLIEGAHEGVGIGDRFLGHVERTRVLLHLVSAVEEDVAGAYETVRRELELYDEELAAKPEVVALSQIDTVDDETRRDKLDELAAVAGRKPFALSAVSRNGLNDVLRALKREISDLGDEVAEDQAAEDRRRFGAQLNDEDWRA</sequence>
<dbReference type="GO" id="GO:0042254">
    <property type="term" value="P:ribosome biogenesis"/>
    <property type="evidence" value="ECO:0007669"/>
    <property type="project" value="UniProtKB-UniRule"/>
</dbReference>
<feature type="binding site" evidence="8">
    <location>
        <begin position="308"/>
        <end position="310"/>
    </location>
    <ligand>
        <name>GTP</name>
        <dbReference type="ChEBI" id="CHEBI:37565"/>
    </ligand>
</feature>
<dbReference type="OrthoDB" id="9807318at2"/>
<gene>
    <name evidence="8" type="primary">obg</name>
    <name evidence="12" type="ORF">SAMN05192530_10199</name>
</gene>
<dbReference type="InterPro" id="IPR006073">
    <property type="entry name" value="GTP-bd"/>
</dbReference>
<feature type="binding site" evidence="8">
    <location>
        <begin position="166"/>
        <end position="173"/>
    </location>
    <ligand>
        <name>GTP</name>
        <dbReference type="ChEBI" id="CHEBI:37565"/>
    </ligand>
</feature>
<dbReference type="NCBIfam" id="NF008956">
    <property type="entry name" value="PRK12299.1"/>
    <property type="match status" value="1"/>
</dbReference>
<evidence type="ECO:0000313" key="12">
    <source>
        <dbReference type="EMBL" id="SDN51832.1"/>
    </source>
</evidence>
<feature type="binding site" evidence="8">
    <location>
        <position position="173"/>
    </location>
    <ligand>
        <name>Mg(2+)</name>
        <dbReference type="ChEBI" id="CHEBI:18420"/>
    </ligand>
</feature>
<dbReference type="AlphaFoldDB" id="A0A1H0C1X1"/>
<keyword evidence="6 8" id="KW-0460">Magnesium</keyword>
<evidence type="ECO:0000256" key="4">
    <source>
        <dbReference type="ARBA" id="ARBA00022741"/>
    </source>
</evidence>
<dbReference type="HAMAP" id="MF_01454">
    <property type="entry name" value="GTPase_Obg"/>
    <property type="match status" value="1"/>
</dbReference>
<keyword evidence="13" id="KW-1185">Reference proteome</keyword>
<feature type="domain" description="Obg" evidence="11">
    <location>
        <begin position="1"/>
        <end position="159"/>
    </location>
</feature>
<dbReference type="STRING" id="1166073.SAMN05192530_10199"/>
<name>A0A1H0C1X1_9HYPH</name>
<dbReference type="InterPro" id="IPR014100">
    <property type="entry name" value="GTP-bd_Obg/CgtA"/>
</dbReference>
<dbReference type="Gene3D" id="3.40.50.300">
    <property type="entry name" value="P-loop containing nucleotide triphosphate hydrolases"/>
    <property type="match status" value="1"/>
</dbReference>
<comment type="function">
    <text evidence="8">An essential GTPase which binds GTP, GDP and possibly (p)ppGpp with moderate affinity, with high nucleotide exchange rates and a fairly low GTP hydrolysis rate. Plays a role in control of the cell cycle, stress response, ribosome biogenesis and in those bacteria that undergo differentiation, in morphogenesis control.</text>
</comment>
<proteinExistence type="inferred from homology"/>
<keyword evidence="2 8" id="KW-0963">Cytoplasm</keyword>
<comment type="subunit">
    <text evidence="8">Monomer.</text>
</comment>
<evidence type="ECO:0000256" key="1">
    <source>
        <dbReference type="ARBA" id="ARBA00007699"/>
    </source>
</evidence>
<keyword evidence="4 8" id="KW-0547">Nucleotide-binding</keyword>
<dbReference type="Pfam" id="PF01926">
    <property type="entry name" value="MMR_HSR1"/>
    <property type="match status" value="1"/>
</dbReference>
<dbReference type="GO" id="GO:0043022">
    <property type="term" value="F:ribosome binding"/>
    <property type="evidence" value="ECO:0007669"/>
    <property type="project" value="UniProtKB-ARBA"/>
</dbReference>
<dbReference type="InterPro" id="IPR006074">
    <property type="entry name" value="GTP1-OBG_CS"/>
</dbReference>
<feature type="region of interest" description="Disordered" evidence="9">
    <location>
        <begin position="330"/>
        <end position="356"/>
    </location>
</feature>
<dbReference type="InterPro" id="IPR031167">
    <property type="entry name" value="G_OBG"/>
</dbReference>
<dbReference type="PROSITE" id="PS00905">
    <property type="entry name" value="GTP1_OBG"/>
    <property type="match status" value="1"/>
</dbReference>
<dbReference type="InterPro" id="IPR006169">
    <property type="entry name" value="GTP1_OBG_dom"/>
</dbReference>
<dbReference type="NCBIfam" id="TIGR02729">
    <property type="entry name" value="Obg_CgtA"/>
    <property type="match status" value="1"/>
</dbReference>
<dbReference type="PANTHER" id="PTHR11702:SF31">
    <property type="entry name" value="MITOCHONDRIAL RIBOSOME-ASSOCIATED GTPASE 2"/>
    <property type="match status" value="1"/>
</dbReference>
<evidence type="ECO:0000256" key="2">
    <source>
        <dbReference type="ARBA" id="ARBA00022490"/>
    </source>
</evidence>
<dbReference type="GO" id="GO:0003924">
    <property type="term" value="F:GTPase activity"/>
    <property type="evidence" value="ECO:0007669"/>
    <property type="project" value="UniProtKB-UniRule"/>
</dbReference>
<dbReference type="FunFam" id="2.70.210.12:FF:000001">
    <property type="entry name" value="GTPase Obg"/>
    <property type="match status" value="1"/>
</dbReference>
<comment type="subcellular location">
    <subcellularLocation>
        <location evidence="8">Cytoplasm</location>
    </subcellularLocation>
</comment>
<evidence type="ECO:0000256" key="7">
    <source>
        <dbReference type="ARBA" id="ARBA00023134"/>
    </source>
</evidence>
<evidence type="ECO:0000256" key="6">
    <source>
        <dbReference type="ARBA" id="ARBA00022842"/>
    </source>
</evidence>
<dbReference type="InterPro" id="IPR045086">
    <property type="entry name" value="OBG_GTPase"/>
</dbReference>
<feature type="binding site" evidence="8">
    <location>
        <begin position="212"/>
        <end position="215"/>
    </location>
    <ligand>
        <name>GTP</name>
        <dbReference type="ChEBI" id="CHEBI:37565"/>
    </ligand>
</feature>
<dbReference type="PRINTS" id="PR00326">
    <property type="entry name" value="GTP1OBG"/>
</dbReference>
<evidence type="ECO:0000256" key="8">
    <source>
        <dbReference type="HAMAP-Rule" id="MF_01454"/>
    </source>
</evidence>
<reference evidence="12 13" key="1">
    <citation type="submission" date="2016-10" db="EMBL/GenBank/DDBJ databases">
        <authorList>
            <person name="de Groot N.N."/>
        </authorList>
    </citation>
    <scope>NUCLEOTIDE SEQUENCE [LARGE SCALE GENOMIC DNA]</scope>
    <source>
        <strain evidence="13">L7-484,KACC 16230,DSM 25025</strain>
    </source>
</reference>
<organism evidence="12 13">
    <name type="scientific">Aureimonas jatrophae</name>
    <dbReference type="NCBI Taxonomy" id="1166073"/>
    <lineage>
        <taxon>Bacteria</taxon>
        <taxon>Pseudomonadati</taxon>
        <taxon>Pseudomonadota</taxon>
        <taxon>Alphaproteobacteria</taxon>
        <taxon>Hyphomicrobiales</taxon>
        <taxon>Aurantimonadaceae</taxon>
        <taxon>Aureimonas</taxon>
    </lineage>
</organism>
<keyword evidence="3 8" id="KW-0479">Metal-binding</keyword>
<evidence type="ECO:0000256" key="3">
    <source>
        <dbReference type="ARBA" id="ARBA00022723"/>
    </source>
</evidence>
<dbReference type="GO" id="GO:0000287">
    <property type="term" value="F:magnesium ion binding"/>
    <property type="evidence" value="ECO:0007669"/>
    <property type="project" value="InterPro"/>
</dbReference>
<evidence type="ECO:0000259" key="11">
    <source>
        <dbReference type="PROSITE" id="PS51883"/>
    </source>
</evidence>
<accession>A0A1H0C1X1</accession>
<feature type="binding site" evidence="8">
    <location>
        <begin position="191"/>
        <end position="195"/>
    </location>
    <ligand>
        <name>GTP</name>
        <dbReference type="ChEBI" id="CHEBI:37565"/>
    </ligand>
</feature>
<dbReference type="PROSITE" id="PS51710">
    <property type="entry name" value="G_OBG"/>
    <property type="match status" value="1"/>
</dbReference>
<dbReference type="PANTHER" id="PTHR11702">
    <property type="entry name" value="DEVELOPMENTALLY REGULATED GTP-BINDING PROTEIN-RELATED"/>
    <property type="match status" value="1"/>
</dbReference>
<comment type="cofactor">
    <cofactor evidence="8">
        <name>Mg(2+)</name>
        <dbReference type="ChEBI" id="CHEBI:18420"/>
    </cofactor>
</comment>
<evidence type="ECO:0000313" key="13">
    <source>
        <dbReference type="Proteomes" id="UP000198793"/>
    </source>
</evidence>
<comment type="similarity">
    <text evidence="1 8">Belongs to the TRAFAC class OBG-HflX-like GTPase superfamily. OBG GTPase family.</text>
</comment>
<keyword evidence="7 8" id="KW-0342">GTP-binding</keyword>
<dbReference type="EC" id="3.6.5.-" evidence="8"/>
<feature type="binding site" evidence="8">
    <location>
        <position position="193"/>
    </location>
    <ligand>
        <name>Mg(2+)</name>
        <dbReference type="ChEBI" id="CHEBI:18420"/>
    </ligand>
</feature>
<feature type="domain" description="OBG-type G" evidence="10">
    <location>
        <begin position="160"/>
        <end position="327"/>
    </location>
</feature>
<dbReference type="RefSeq" id="WP_090667326.1">
    <property type="nucleotide sequence ID" value="NZ_FNIT01000001.1"/>
</dbReference>
<dbReference type="NCBIfam" id="NF008955">
    <property type="entry name" value="PRK12297.1"/>
    <property type="match status" value="1"/>
</dbReference>
<dbReference type="Proteomes" id="UP000198793">
    <property type="component" value="Unassembled WGS sequence"/>
</dbReference>
<evidence type="ECO:0000256" key="5">
    <source>
        <dbReference type="ARBA" id="ARBA00022801"/>
    </source>
</evidence>
<dbReference type="PIRSF" id="PIRSF002401">
    <property type="entry name" value="GTP_bd_Obg/CgtA"/>
    <property type="match status" value="1"/>
</dbReference>
<dbReference type="Pfam" id="PF01018">
    <property type="entry name" value="GTP1_OBG"/>
    <property type="match status" value="1"/>
</dbReference>
<dbReference type="Gene3D" id="2.70.210.12">
    <property type="entry name" value="GTP1/OBG domain"/>
    <property type="match status" value="1"/>
</dbReference>
<evidence type="ECO:0000256" key="9">
    <source>
        <dbReference type="SAM" id="MobiDB-lite"/>
    </source>
</evidence>
<dbReference type="InterPro" id="IPR027417">
    <property type="entry name" value="P-loop_NTPase"/>
</dbReference>
<dbReference type="EMBL" id="FNIT01000001">
    <property type="protein sequence ID" value="SDN51832.1"/>
    <property type="molecule type" value="Genomic_DNA"/>
</dbReference>
<dbReference type="CDD" id="cd01898">
    <property type="entry name" value="Obg"/>
    <property type="match status" value="1"/>
</dbReference>